<dbReference type="Proteomes" id="UP000518605">
    <property type="component" value="Unassembled WGS sequence"/>
</dbReference>
<comment type="caution">
    <text evidence="1">The sequence shown here is derived from an EMBL/GenBank/DDBJ whole genome shotgun (WGS) entry which is preliminary data.</text>
</comment>
<dbReference type="EMBL" id="JACHXW010000008">
    <property type="protein sequence ID" value="MBB3153042.1"/>
    <property type="molecule type" value="Genomic_DNA"/>
</dbReference>
<evidence type="ECO:0000313" key="2">
    <source>
        <dbReference type="Proteomes" id="UP000518605"/>
    </source>
</evidence>
<sequence>MISEEQLDAFRVSGATIRVVRDAMEANDVHGIVVAWDETSVVIRRPSRRVVKLSRTYSFAPVSEERVNLFDNKTSISE</sequence>
<reference evidence="1 2" key="1">
    <citation type="submission" date="2020-08" db="EMBL/GenBank/DDBJ databases">
        <title>Genomic Encyclopedia of Type Strains, Phase III (KMG-III): the genomes of soil and plant-associated and newly described type strains.</title>
        <authorList>
            <person name="Whitman W."/>
        </authorList>
    </citation>
    <scope>NUCLEOTIDE SEQUENCE [LARGE SCALE GENOMIC DNA]</scope>
    <source>
        <strain evidence="1 2">CECT 8234</strain>
    </source>
</reference>
<dbReference type="RefSeq" id="WP_183563861.1">
    <property type="nucleotide sequence ID" value="NZ_CBCSLB010000015.1"/>
</dbReference>
<proteinExistence type="predicted"/>
<name>A0A7W5GBK7_9BACL</name>
<gene>
    <name evidence="1" type="ORF">FHS16_003101</name>
</gene>
<protein>
    <submittedName>
        <fullName evidence="1">Uncharacterized protein</fullName>
    </submittedName>
</protein>
<evidence type="ECO:0000313" key="1">
    <source>
        <dbReference type="EMBL" id="MBB3153042.1"/>
    </source>
</evidence>
<organism evidence="1 2">
    <name type="scientific">Paenibacillus endophyticus</name>
    <dbReference type="NCBI Taxonomy" id="1294268"/>
    <lineage>
        <taxon>Bacteria</taxon>
        <taxon>Bacillati</taxon>
        <taxon>Bacillota</taxon>
        <taxon>Bacilli</taxon>
        <taxon>Bacillales</taxon>
        <taxon>Paenibacillaceae</taxon>
        <taxon>Paenibacillus</taxon>
    </lineage>
</organism>
<dbReference type="AlphaFoldDB" id="A0A7W5GBK7"/>
<keyword evidence="2" id="KW-1185">Reference proteome</keyword>
<accession>A0A7W5GBK7</accession>